<dbReference type="HOGENOM" id="CLU_3404431_0_0_14"/>
<organism evidence="1 2">
    <name type="scientific">Mycoplasmoides gallisepticum S6</name>
    <dbReference type="NCBI Taxonomy" id="1006581"/>
    <lineage>
        <taxon>Bacteria</taxon>
        <taxon>Bacillati</taxon>
        <taxon>Mycoplasmatota</taxon>
        <taxon>Mycoplasmoidales</taxon>
        <taxon>Mycoplasmoidaceae</taxon>
        <taxon>Mycoplasmoides</taxon>
    </lineage>
</organism>
<dbReference type="AlphaFoldDB" id="A0A0F6CLQ0"/>
<accession>A0A0F6CLQ0</accession>
<name>A0A0F6CLQ0_MYCGL</name>
<dbReference type="EMBL" id="CP006916">
    <property type="protein sequence ID" value="AHC00023.1"/>
    <property type="molecule type" value="Genomic_DNA"/>
</dbReference>
<evidence type="ECO:0000313" key="2">
    <source>
        <dbReference type="Proteomes" id="UP000018735"/>
    </source>
</evidence>
<gene>
    <name evidence="1" type="ORF">GCW_02970</name>
</gene>
<sequence length="30" mass="3377">MIVLIAFLPSTVVFWFSILTGDSSTALKYR</sequence>
<evidence type="ECO:0000313" key="1">
    <source>
        <dbReference type="EMBL" id="AHC00023.1"/>
    </source>
</evidence>
<reference evidence="1 2" key="1">
    <citation type="journal article" date="2011" name="PLoS ONE">
        <title>Core proteome of the minimal cell: comparative proteomics of three mollicute species.</title>
        <authorList>
            <person name="Fisunov G.Y."/>
            <person name="Alexeev D.G."/>
            <person name="Bazaleev N.A."/>
            <person name="Ladygina V.G."/>
            <person name="Galyamina M.A."/>
            <person name="Kondratov I.G."/>
            <person name="Zhukova N.A."/>
            <person name="Serebryakova M.V."/>
            <person name="Demina I.A."/>
            <person name="Govorun V.M."/>
        </authorList>
    </citation>
    <scope>NUCLEOTIDE SEQUENCE [LARGE SCALE GENOMIC DNA]</scope>
    <source>
        <strain evidence="1 2">S6</strain>
    </source>
</reference>
<dbReference type="KEGG" id="mgz:GCW_02970"/>
<proteinExistence type="predicted"/>
<dbReference type="Proteomes" id="UP000018735">
    <property type="component" value="Chromosome"/>
</dbReference>
<protein>
    <submittedName>
        <fullName evidence="1">Uncharacterized protein</fullName>
    </submittedName>
</protein>